<dbReference type="SMART" id="SM00028">
    <property type="entry name" value="TPR"/>
    <property type="match status" value="3"/>
</dbReference>
<evidence type="ECO:0008006" key="3">
    <source>
        <dbReference type="Google" id="ProtNLM"/>
    </source>
</evidence>
<dbReference type="SUPFAM" id="SSF48452">
    <property type="entry name" value="TPR-like"/>
    <property type="match status" value="1"/>
</dbReference>
<organism evidence="1 2">
    <name type="scientific">Pseudopedobacter saltans (strain ATCC 51119 / DSM 12145 / JCM 21818 / CCUG 39354 / LMG 10337 / NBRC 100064 / NCIMB 13643)</name>
    <name type="common">Pedobacter saltans</name>
    <dbReference type="NCBI Taxonomy" id="762903"/>
    <lineage>
        <taxon>Bacteria</taxon>
        <taxon>Pseudomonadati</taxon>
        <taxon>Bacteroidota</taxon>
        <taxon>Sphingobacteriia</taxon>
        <taxon>Sphingobacteriales</taxon>
        <taxon>Sphingobacteriaceae</taxon>
        <taxon>Pseudopedobacter</taxon>
    </lineage>
</organism>
<accession>F0S4U6</accession>
<dbReference type="KEGG" id="psn:Pedsa_3591"/>
<name>F0S4U6_PSESL</name>
<dbReference type="InterPro" id="IPR011990">
    <property type="entry name" value="TPR-like_helical_dom_sf"/>
</dbReference>
<dbReference type="STRING" id="762903.Pedsa_3591"/>
<gene>
    <name evidence="1" type="ordered locus">Pedsa_3591</name>
</gene>
<dbReference type="HOGENOM" id="CLU_1045329_0_0_10"/>
<dbReference type="RefSeq" id="WP_013634603.1">
    <property type="nucleotide sequence ID" value="NC_015177.1"/>
</dbReference>
<proteinExistence type="predicted"/>
<dbReference type="EMBL" id="CP002545">
    <property type="protein sequence ID" value="ADY54120.1"/>
    <property type="molecule type" value="Genomic_DNA"/>
</dbReference>
<dbReference type="Gene3D" id="1.25.40.10">
    <property type="entry name" value="Tetratricopeptide repeat domain"/>
    <property type="match status" value="1"/>
</dbReference>
<dbReference type="Proteomes" id="UP000000310">
    <property type="component" value="Chromosome"/>
</dbReference>
<dbReference type="AlphaFoldDB" id="F0S4U6"/>
<reference evidence="2" key="2">
    <citation type="submission" date="2011-02" db="EMBL/GenBank/DDBJ databases">
        <title>The complete genome of Pedobacter saltans DSM 12145.</title>
        <authorList>
            <consortium name="US DOE Joint Genome Institute (JGI-PGF)"/>
            <person name="Lucas S."/>
            <person name="Copeland A."/>
            <person name="Lapidus A."/>
            <person name="Bruce D."/>
            <person name="Goodwin L."/>
            <person name="Pitluck S."/>
            <person name="Kyrpides N."/>
            <person name="Mavromatis K."/>
            <person name="Pagani I."/>
            <person name="Ivanova N."/>
            <person name="Ovchinnikova G."/>
            <person name="Lu M."/>
            <person name="Detter J.C."/>
            <person name="Han C."/>
            <person name="Land M."/>
            <person name="Hauser L."/>
            <person name="Markowitz V."/>
            <person name="Cheng J.-F."/>
            <person name="Hugenholtz P."/>
            <person name="Woyke T."/>
            <person name="Wu D."/>
            <person name="Tindall B."/>
            <person name="Pomrenke H.G."/>
            <person name="Brambilla E."/>
            <person name="Klenk H.-P."/>
            <person name="Eisen J.A."/>
        </authorList>
    </citation>
    <scope>NUCLEOTIDE SEQUENCE [LARGE SCALE GENOMIC DNA]</scope>
    <source>
        <strain evidence="2">ATCC 51119 / DSM 12145 / JCM 21818 / LMG 10337 / NBRC 100064 / NCIMB 13643</strain>
    </source>
</reference>
<protein>
    <recommendedName>
        <fullName evidence="3">Tetratricopeptide repeat protein</fullName>
    </recommendedName>
</protein>
<evidence type="ECO:0000313" key="2">
    <source>
        <dbReference type="Proteomes" id="UP000000310"/>
    </source>
</evidence>
<evidence type="ECO:0000313" key="1">
    <source>
        <dbReference type="EMBL" id="ADY54120.1"/>
    </source>
</evidence>
<sequence length="266" mass="30128">MLIWLKQVLFAIIAYMKNCFLSLFCFFLLTDLAKGEDFKTIIKGSKDDSTVVEAYSGLMKSFETTSVDSVKFYATQALQYFRDRKYPKGECIINLNMANILLFHGGLAEAESYCKEGIAIAKKQGWLKYLARGYNLITVVYGKRGEFVESTRFALEALRANEKLNDKRGIIASYLKLSAISVELKKFKQAIDYADVADSINNATIKSVDLEIGINNNKAIAYAEMKRLDESLAMFNKIYQIAINNPEIGNGNYFLFYTRESGKLKI</sequence>
<reference evidence="1 2" key="1">
    <citation type="journal article" date="2011" name="Stand. Genomic Sci.">
        <title>Complete genome sequence of the gliding, heparinolytic Pedobacter saltans type strain (113).</title>
        <authorList>
            <person name="Liolios K."/>
            <person name="Sikorski J."/>
            <person name="Lu M."/>
            <person name="Nolan M."/>
            <person name="Lapidus A."/>
            <person name="Lucas S."/>
            <person name="Hammon N."/>
            <person name="Deshpande S."/>
            <person name="Cheng J.F."/>
            <person name="Tapia R."/>
            <person name="Han C."/>
            <person name="Goodwin L."/>
            <person name="Pitluck S."/>
            <person name="Huntemann M."/>
            <person name="Ivanova N."/>
            <person name="Pagani I."/>
            <person name="Mavromatis K."/>
            <person name="Ovchinikova G."/>
            <person name="Pati A."/>
            <person name="Chen A."/>
            <person name="Palaniappan K."/>
            <person name="Land M."/>
            <person name="Hauser L."/>
            <person name="Brambilla E.M."/>
            <person name="Kotsyurbenko O."/>
            <person name="Rohde M."/>
            <person name="Tindall B.J."/>
            <person name="Abt B."/>
            <person name="Goker M."/>
            <person name="Detter J.C."/>
            <person name="Woyke T."/>
            <person name="Bristow J."/>
            <person name="Eisen J.A."/>
            <person name="Markowitz V."/>
            <person name="Hugenholtz P."/>
            <person name="Klenk H.P."/>
            <person name="Kyrpides N.C."/>
        </authorList>
    </citation>
    <scope>NUCLEOTIDE SEQUENCE [LARGE SCALE GENOMIC DNA]</scope>
    <source>
        <strain evidence="2">ATCC 51119 / DSM 12145 / JCM 21818 / LMG 10337 / NBRC 100064 / NCIMB 13643</strain>
    </source>
</reference>
<keyword evidence="2" id="KW-1185">Reference proteome</keyword>
<dbReference type="InterPro" id="IPR019734">
    <property type="entry name" value="TPR_rpt"/>
</dbReference>